<protein>
    <submittedName>
        <fullName evidence="7">NnrU family protein</fullName>
    </submittedName>
</protein>
<feature type="transmembrane region" description="Helical" evidence="5">
    <location>
        <begin position="163"/>
        <end position="184"/>
    </location>
</feature>
<feature type="transmembrane region" description="Helical" evidence="5">
    <location>
        <begin position="40"/>
        <end position="60"/>
    </location>
</feature>
<organism evidence="7 8">
    <name type="scientific">Methylocystis borbori</name>
    <dbReference type="NCBI Taxonomy" id="3118750"/>
    <lineage>
        <taxon>Bacteria</taxon>
        <taxon>Pseudomonadati</taxon>
        <taxon>Pseudomonadota</taxon>
        <taxon>Alphaproteobacteria</taxon>
        <taxon>Hyphomicrobiales</taxon>
        <taxon>Methylocystaceae</taxon>
        <taxon>Methylocystis</taxon>
    </lineage>
</organism>
<keyword evidence="8" id="KW-1185">Reference proteome</keyword>
<comment type="subcellular location">
    <subcellularLocation>
        <location evidence="1">Membrane</location>
        <topology evidence="1">Multi-pass membrane protein</topology>
    </subcellularLocation>
</comment>
<reference evidence="7 8" key="1">
    <citation type="submission" date="2024-02" db="EMBL/GenBank/DDBJ databases">
        <authorList>
            <person name="Grouzdev D."/>
        </authorList>
    </citation>
    <scope>NUCLEOTIDE SEQUENCE [LARGE SCALE GENOMIC DNA]</scope>
    <source>
        <strain evidence="7 8">9N</strain>
    </source>
</reference>
<keyword evidence="2 5" id="KW-0812">Transmembrane</keyword>
<keyword evidence="3 5" id="KW-1133">Transmembrane helix</keyword>
<evidence type="ECO:0000256" key="4">
    <source>
        <dbReference type="ARBA" id="ARBA00023136"/>
    </source>
</evidence>
<dbReference type="EMBL" id="JAZHYN010000009">
    <property type="protein sequence ID" value="MEF3365845.1"/>
    <property type="molecule type" value="Genomic_DNA"/>
</dbReference>
<proteinExistence type="predicted"/>
<sequence>MLVLILGIVVFLGVHTLAAFRETRAGLIERYGLQNYKRAYALVAAIGLLLIIVGFIRYRAEGLIYVWTPPSWGRHVAMPLVWFAFVALASRRAPPGRIRGWLRHPTLVAVKSWALAHLLVNGDLGGMILFGSFLAWGVFDRISVKRRGDAGAPRLDAFTRGDAIALGAGTAIYVLLLFLHPYLFGVAVLRG</sequence>
<evidence type="ECO:0000256" key="2">
    <source>
        <dbReference type="ARBA" id="ARBA00022692"/>
    </source>
</evidence>
<name>A0ABU7XFH5_9HYPH</name>
<gene>
    <name evidence="7" type="ORF">V3H18_04780</name>
</gene>
<dbReference type="Proteomes" id="UP001350748">
    <property type="component" value="Unassembled WGS sequence"/>
</dbReference>
<feature type="domain" description="NnrU" evidence="6">
    <location>
        <begin position="3"/>
        <end position="187"/>
    </location>
</feature>
<dbReference type="RefSeq" id="WP_332080782.1">
    <property type="nucleotide sequence ID" value="NZ_JAZHYN010000009.1"/>
</dbReference>
<comment type="caution">
    <text evidence="7">The sequence shown here is derived from an EMBL/GenBank/DDBJ whole genome shotgun (WGS) entry which is preliminary data.</text>
</comment>
<evidence type="ECO:0000259" key="6">
    <source>
        <dbReference type="Pfam" id="PF07298"/>
    </source>
</evidence>
<feature type="transmembrane region" description="Helical" evidence="5">
    <location>
        <begin position="113"/>
        <end position="139"/>
    </location>
</feature>
<evidence type="ECO:0000256" key="1">
    <source>
        <dbReference type="ARBA" id="ARBA00004141"/>
    </source>
</evidence>
<accession>A0ABU7XFH5</accession>
<feature type="transmembrane region" description="Helical" evidence="5">
    <location>
        <begin position="72"/>
        <end position="93"/>
    </location>
</feature>
<dbReference type="Pfam" id="PF07298">
    <property type="entry name" value="NnrU"/>
    <property type="match status" value="1"/>
</dbReference>
<keyword evidence="4 5" id="KW-0472">Membrane</keyword>
<dbReference type="InterPro" id="IPR009915">
    <property type="entry name" value="NnrU_dom"/>
</dbReference>
<evidence type="ECO:0000256" key="5">
    <source>
        <dbReference type="SAM" id="Phobius"/>
    </source>
</evidence>
<evidence type="ECO:0000313" key="7">
    <source>
        <dbReference type="EMBL" id="MEF3365845.1"/>
    </source>
</evidence>
<evidence type="ECO:0000256" key="3">
    <source>
        <dbReference type="ARBA" id="ARBA00022989"/>
    </source>
</evidence>
<evidence type="ECO:0000313" key="8">
    <source>
        <dbReference type="Proteomes" id="UP001350748"/>
    </source>
</evidence>